<dbReference type="GO" id="GO:0003700">
    <property type="term" value="F:DNA-binding transcription factor activity"/>
    <property type="evidence" value="ECO:0007669"/>
    <property type="project" value="TreeGrafter"/>
</dbReference>
<sequence length="225" mass="25120">MARVVKAADERRSEFITAAQTLFYSKGYESTSVNDLINAVGVSKGAFYHYFDSKQAVLEALVDDMQQQYQAVVGDLITSPDLDAISKWNQLLAMTNQWKIEQKDGLLSFARIINMDENLTLKHKLMEGRAKLLVADYAVIIQQGIDEGVFDTQSPTDVAELVVSLLYAFSEAVTDLLLHQEQCEQPLQKAIRKVEAAQQSVERILGAQKGSLMLIDQATLAAWFK</sequence>
<dbReference type="Proteomes" id="UP000186905">
    <property type="component" value="Unassembled WGS sequence"/>
</dbReference>
<dbReference type="Gene3D" id="1.10.357.10">
    <property type="entry name" value="Tetracycline Repressor, domain 2"/>
    <property type="match status" value="1"/>
</dbReference>
<evidence type="ECO:0000313" key="4">
    <source>
        <dbReference type="EMBL" id="OLQ74883.1"/>
    </source>
</evidence>
<dbReference type="Pfam" id="PF21303">
    <property type="entry name" value="TetR_C_39"/>
    <property type="match status" value="1"/>
</dbReference>
<name>A0A1Q9GK83_9GAMM</name>
<dbReference type="PANTHER" id="PTHR30055:SF211">
    <property type="entry name" value="TRANSCRIPTIONAL REGULATOR, TETR FAMILY"/>
    <property type="match status" value="1"/>
</dbReference>
<dbReference type="PROSITE" id="PS01081">
    <property type="entry name" value="HTH_TETR_1"/>
    <property type="match status" value="1"/>
</dbReference>
<dbReference type="SUPFAM" id="SSF46689">
    <property type="entry name" value="Homeodomain-like"/>
    <property type="match status" value="1"/>
</dbReference>
<dbReference type="STRING" id="1903952.BIT28_13055"/>
<dbReference type="InterPro" id="IPR001647">
    <property type="entry name" value="HTH_TetR"/>
</dbReference>
<protein>
    <recommendedName>
        <fullName evidence="3">HTH tetR-type domain-containing protein</fullName>
    </recommendedName>
</protein>
<dbReference type="InterPro" id="IPR049149">
    <property type="entry name" value="TetR/AcrR_C"/>
</dbReference>
<dbReference type="Pfam" id="PF00440">
    <property type="entry name" value="TetR_N"/>
    <property type="match status" value="1"/>
</dbReference>
<dbReference type="RefSeq" id="WP_075765275.1">
    <property type="nucleotide sequence ID" value="NZ_MJIL01000079.1"/>
</dbReference>
<evidence type="ECO:0000256" key="1">
    <source>
        <dbReference type="ARBA" id="ARBA00023125"/>
    </source>
</evidence>
<dbReference type="PROSITE" id="PS50977">
    <property type="entry name" value="HTH_TETR_2"/>
    <property type="match status" value="1"/>
</dbReference>
<feature type="domain" description="HTH tetR-type" evidence="3">
    <location>
        <begin position="9"/>
        <end position="69"/>
    </location>
</feature>
<evidence type="ECO:0000259" key="3">
    <source>
        <dbReference type="PROSITE" id="PS50977"/>
    </source>
</evidence>
<dbReference type="EMBL" id="MJIL01000079">
    <property type="protein sequence ID" value="OLQ74883.1"/>
    <property type="molecule type" value="Genomic_DNA"/>
</dbReference>
<feature type="DNA-binding region" description="H-T-H motif" evidence="2">
    <location>
        <begin position="32"/>
        <end position="51"/>
    </location>
</feature>
<evidence type="ECO:0000313" key="5">
    <source>
        <dbReference type="Proteomes" id="UP000186905"/>
    </source>
</evidence>
<keyword evidence="5" id="KW-1185">Reference proteome</keyword>
<dbReference type="AlphaFoldDB" id="A0A1Q9GK83"/>
<dbReference type="PRINTS" id="PR00455">
    <property type="entry name" value="HTHTETR"/>
</dbReference>
<comment type="caution">
    <text evidence="4">The sequence shown here is derived from an EMBL/GenBank/DDBJ whole genome shotgun (WGS) entry which is preliminary data.</text>
</comment>
<dbReference type="InterPro" id="IPR050109">
    <property type="entry name" value="HTH-type_TetR-like_transc_reg"/>
</dbReference>
<dbReference type="PANTHER" id="PTHR30055">
    <property type="entry name" value="HTH-TYPE TRANSCRIPTIONAL REGULATOR RUTR"/>
    <property type="match status" value="1"/>
</dbReference>
<reference evidence="4 5" key="1">
    <citation type="submission" date="2016-09" db="EMBL/GenBank/DDBJ databases">
        <title>Photobacterium proteolyticum sp. nov. a protease producing bacterium isolated from ocean sediments of Laizhou Bay.</title>
        <authorList>
            <person name="Li Y."/>
        </authorList>
    </citation>
    <scope>NUCLEOTIDE SEQUENCE [LARGE SCALE GENOMIC DNA]</scope>
    <source>
        <strain evidence="4 5">13-12</strain>
    </source>
</reference>
<organism evidence="4 5">
    <name type="scientific">Photobacterium proteolyticum</name>
    <dbReference type="NCBI Taxonomy" id="1903952"/>
    <lineage>
        <taxon>Bacteria</taxon>
        <taxon>Pseudomonadati</taxon>
        <taxon>Pseudomonadota</taxon>
        <taxon>Gammaproteobacteria</taxon>
        <taxon>Vibrionales</taxon>
        <taxon>Vibrionaceae</taxon>
        <taxon>Photobacterium</taxon>
    </lineage>
</organism>
<dbReference type="InterPro" id="IPR009057">
    <property type="entry name" value="Homeodomain-like_sf"/>
</dbReference>
<dbReference type="InterPro" id="IPR023772">
    <property type="entry name" value="DNA-bd_HTH_TetR-type_CS"/>
</dbReference>
<proteinExistence type="predicted"/>
<evidence type="ECO:0000256" key="2">
    <source>
        <dbReference type="PROSITE-ProRule" id="PRU00335"/>
    </source>
</evidence>
<gene>
    <name evidence="4" type="ORF">BIT28_13055</name>
</gene>
<accession>A0A1Q9GK83</accession>
<dbReference type="GO" id="GO:0000976">
    <property type="term" value="F:transcription cis-regulatory region binding"/>
    <property type="evidence" value="ECO:0007669"/>
    <property type="project" value="TreeGrafter"/>
</dbReference>
<keyword evidence="1 2" id="KW-0238">DNA-binding</keyword>